<proteinExistence type="predicted"/>
<evidence type="ECO:0000256" key="4">
    <source>
        <dbReference type="ARBA" id="ARBA00023319"/>
    </source>
</evidence>
<reference evidence="6" key="1">
    <citation type="submission" date="2025-08" db="UniProtKB">
        <authorList>
            <consortium name="Ensembl"/>
        </authorList>
    </citation>
    <scope>IDENTIFICATION</scope>
</reference>
<evidence type="ECO:0000313" key="7">
    <source>
        <dbReference type="Proteomes" id="UP000257200"/>
    </source>
</evidence>
<accession>A0A3Q1I4B3</accession>
<dbReference type="PANTHER" id="PTHR44337:SF20">
    <property type="entry name" value="CARCINOEMBRYONIC ANTIGEN-RELATED CELL ADHESION MOLECULE 5-RELATED"/>
    <property type="match status" value="1"/>
</dbReference>
<name>A0A3Q1I4B3_9TELE</name>
<dbReference type="InterPro" id="IPR003598">
    <property type="entry name" value="Ig_sub2"/>
</dbReference>
<dbReference type="InterPro" id="IPR036179">
    <property type="entry name" value="Ig-like_dom_sf"/>
</dbReference>
<keyword evidence="1" id="KW-0732">Signal</keyword>
<evidence type="ECO:0000313" key="6">
    <source>
        <dbReference type="Ensembl" id="ENSAPOP00000034435.1"/>
    </source>
</evidence>
<keyword evidence="7" id="KW-1185">Reference proteome</keyword>
<dbReference type="STRING" id="80966.ENSAPOP00000034435"/>
<sequence length="194" mass="22104">QPFRCHVFNPVSNGTSDPVNIMVIFKLYVIFGPENTNLLLSPSEEYFFLWFLNGESLLHTEPELILTNIQMNNAGNYRCQPRRAEYGGVRKWVGPENTNILLTPSEEYFAEGSDVRLFCSAESRPPAQFLWFLNGESLPHPEPELILTNIQMSNAGNYSCQTFNNKTMRNETSEPKAISVLGNDWSQSCHHNLN</sequence>
<dbReference type="PANTHER" id="PTHR44337">
    <property type="entry name" value="CARCINOEMBRYONIC ANTIGEN-RELATED CELL ADHESION MOLECULE 8"/>
    <property type="match status" value="1"/>
</dbReference>
<dbReference type="Proteomes" id="UP000257200">
    <property type="component" value="Unplaced"/>
</dbReference>
<evidence type="ECO:0000256" key="2">
    <source>
        <dbReference type="ARBA" id="ARBA00023157"/>
    </source>
</evidence>
<dbReference type="Pfam" id="PF13895">
    <property type="entry name" value="Ig_2"/>
    <property type="match status" value="1"/>
</dbReference>
<feature type="domain" description="Ig-like" evidence="5">
    <location>
        <begin position="95"/>
        <end position="179"/>
    </location>
</feature>
<dbReference type="GeneTree" id="ENSGT00940000177666"/>
<protein>
    <recommendedName>
        <fullName evidence="5">Ig-like domain-containing protein</fullName>
    </recommendedName>
</protein>
<dbReference type="InterPro" id="IPR007110">
    <property type="entry name" value="Ig-like_dom"/>
</dbReference>
<evidence type="ECO:0000256" key="1">
    <source>
        <dbReference type="ARBA" id="ARBA00022729"/>
    </source>
</evidence>
<evidence type="ECO:0000256" key="3">
    <source>
        <dbReference type="ARBA" id="ARBA00023180"/>
    </source>
</evidence>
<keyword evidence="2" id="KW-1015">Disulfide bond</keyword>
<dbReference type="Ensembl" id="ENSAPOT00000030199.1">
    <property type="protein sequence ID" value="ENSAPOP00000034435.1"/>
    <property type="gene ID" value="ENSAPOG00000023681.1"/>
</dbReference>
<dbReference type="InterPro" id="IPR003599">
    <property type="entry name" value="Ig_sub"/>
</dbReference>
<dbReference type="InterPro" id="IPR013783">
    <property type="entry name" value="Ig-like_fold"/>
</dbReference>
<organism evidence="6 7">
    <name type="scientific">Acanthochromis polyacanthus</name>
    <name type="common">spiny chromis</name>
    <dbReference type="NCBI Taxonomy" id="80966"/>
    <lineage>
        <taxon>Eukaryota</taxon>
        <taxon>Metazoa</taxon>
        <taxon>Chordata</taxon>
        <taxon>Craniata</taxon>
        <taxon>Vertebrata</taxon>
        <taxon>Euteleostomi</taxon>
        <taxon>Actinopterygii</taxon>
        <taxon>Neopterygii</taxon>
        <taxon>Teleostei</taxon>
        <taxon>Neoteleostei</taxon>
        <taxon>Acanthomorphata</taxon>
        <taxon>Ovalentaria</taxon>
        <taxon>Pomacentridae</taxon>
        <taxon>Acanthochromis</taxon>
    </lineage>
</organism>
<evidence type="ECO:0000259" key="5">
    <source>
        <dbReference type="PROSITE" id="PS50835"/>
    </source>
</evidence>
<dbReference type="PROSITE" id="PS50835">
    <property type="entry name" value="IG_LIKE"/>
    <property type="match status" value="1"/>
</dbReference>
<dbReference type="InterPro" id="IPR052598">
    <property type="entry name" value="IgSF_CEA-related"/>
</dbReference>
<dbReference type="Gene3D" id="2.60.40.10">
    <property type="entry name" value="Immunoglobulins"/>
    <property type="match status" value="2"/>
</dbReference>
<dbReference type="SMART" id="SM00409">
    <property type="entry name" value="IG"/>
    <property type="match status" value="2"/>
</dbReference>
<keyword evidence="3" id="KW-0325">Glycoprotein</keyword>
<dbReference type="SMART" id="SM00408">
    <property type="entry name" value="IGc2"/>
    <property type="match status" value="2"/>
</dbReference>
<dbReference type="AlphaFoldDB" id="A0A3Q1I4B3"/>
<reference evidence="6" key="2">
    <citation type="submission" date="2025-09" db="UniProtKB">
        <authorList>
            <consortium name="Ensembl"/>
        </authorList>
    </citation>
    <scope>IDENTIFICATION</scope>
</reference>
<dbReference type="InParanoid" id="A0A3Q1I4B3"/>
<dbReference type="SUPFAM" id="SSF48726">
    <property type="entry name" value="Immunoglobulin"/>
    <property type="match status" value="2"/>
</dbReference>
<keyword evidence="4" id="KW-0393">Immunoglobulin domain</keyword>